<reference evidence="1 2" key="1">
    <citation type="submission" date="2018-05" db="EMBL/GenBank/DDBJ databases">
        <title>Genome sequences of two Antarctic strains of Pseudomonas prosekii: insights into adaptation to extreme conditions.</title>
        <authorList>
            <person name="Snopkova K."/>
            <person name="Dufkova K."/>
            <person name="Cejkova D."/>
            <person name="Sedlacek I."/>
            <person name="Smajs D."/>
        </authorList>
    </citation>
    <scope>NUCLEOTIDE SEQUENCE [LARGE SCALE GENOMIC DNA]</scope>
    <source>
        <strain evidence="1 2">P2673</strain>
    </source>
</reference>
<proteinExistence type="predicted"/>
<evidence type="ECO:0000313" key="1">
    <source>
        <dbReference type="EMBL" id="PWE38303.1"/>
    </source>
</evidence>
<accession>A0A2U2D045</accession>
<protein>
    <submittedName>
        <fullName evidence="1">Uncharacterized protein</fullName>
    </submittedName>
</protein>
<sequence>MGGDVEGGYPVGLRSSPKPVIAFFLTHRASLLGLLRSPTGVNPLATGAVFFHEGFVGLTAVVVHVF</sequence>
<dbReference type="AlphaFoldDB" id="A0A2U2D045"/>
<evidence type="ECO:0000313" key="2">
    <source>
        <dbReference type="Proteomes" id="UP000245056"/>
    </source>
</evidence>
<comment type="caution">
    <text evidence="1">The sequence shown here is derived from an EMBL/GenBank/DDBJ whole genome shotgun (WGS) entry which is preliminary data.</text>
</comment>
<name>A0A2U2D045_9PSED</name>
<gene>
    <name evidence="1" type="ORF">C9I49_28000</name>
</gene>
<organism evidence="1 2">
    <name type="scientific">Pseudomonas prosekii</name>
    <dbReference type="NCBI Taxonomy" id="1148509"/>
    <lineage>
        <taxon>Bacteria</taxon>
        <taxon>Pseudomonadati</taxon>
        <taxon>Pseudomonadota</taxon>
        <taxon>Gammaproteobacteria</taxon>
        <taxon>Pseudomonadales</taxon>
        <taxon>Pseudomonadaceae</taxon>
        <taxon>Pseudomonas</taxon>
    </lineage>
</organism>
<dbReference type="EMBL" id="QFAW01000095">
    <property type="protein sequence ID" value="PWE38303.1"/>
    <property type="molecule type" value="Genomic_DNA"/>
</dbReference>
<dbReference type="Proteomes" id="UP000245056">
    <property type="component" value="Unassembled WGS sequence"/>
</dbReference>